<evidence type="ECO:0000256" key="2">
    <source>
        <dbReference type="PROSITE-ProRule" id="PRU00708"/>
    </source>
</evidence>
<keyword evidence="3" id="KW-0472">Membrane</keyword>
<evidence type="ECO:0000256" key="1">
    <source>
        <dbReference type="ARBA" id="ARBA00022737"/>
    </source>
</evidence>
<protein>
    <recommendedName>
        <fullName evidence="6">Pentatricopeptide repeat-containing protein</fullName>
    </recommendedName>
</protein>
<dbReference type="GO" id="GO:0009451">
    <property type="term" value="P:RNA modification"/>
    <property type="evidence" value="ECO:0007669"/>
    <property type="project" value="InterPro"/>
</dbReference>
<dbReference type="PANTHER" id="PTHR47926">
    <property type="entry name" value="PENTATRICOPEPTIDE REPEAT-CONTAINING PROTEIN"/>
    <property type="match status" value="1"/>
</dbReference>
<keyword evidence="3" id="KW-0812">Transmembrane</keyword>
<keyword evidence="1" id="KW-0677">Repeat</keyword>
<keyword evidence="5" id="KW-1185">Reference proteome</keyword>
<dbReference type="Pfam" id="PF01535">
    <property type="entry name" value="PPR"/>
    <property type="match status" value="2"/>
</dbReference>
<dbReference type="NCBIfam" id="TIGR00756">
    <property type="entry name" value="PPR"/>
    <property type="match status" value="1"/>
</dbReference>
<sequence length="380" mass="42414">MSNESNVFLHQVMLLEGDVMYAGMVHCVAIQMGFGMDVYFGNTMIYFYVKCGGHGYSHKLFDEMSQRDLVSWTSTISVGPNSVTMLVMLQGCCGIESAICGSQFHERFTVRCICAELNLQKGKVAPGIETLTLVISAVTKHGILSQGESLNCVAIKRGLRDHVLQKSLLDLYAKRGELGNSYWLFRAIPGGNGITWGAMMFGFIQSGWFSEAVGLWETNSWLHHKASLCEGEESYTHLETSIINMYIRCGSLSATSVCFDRMLIKDIVTWTSMIEGYGSHGHGFKALKRFDLMIRAGIRPNTVTFLPLLSNTQASVGQWDEVEEMRRVASEMDLKKVPGWSCIEAQGRIYGFVSGDGSHHQVEDIYEVLECLSWMKPELI</sequence>
<accession>A0A498IFP8</accession>
<dbReference type="InterPro" id="IPR046960">
    <property type="entry name" value="PPR_At4g14850-like_plant"/>
</dbReference>
<feature type="repeat" description="PPR" evidence="2">
    <location>
        <begin position="266"/>
        <end position="300"/>
    </location>
</feature>
<proteinExistence type="predicted"/>
<dbReference type="Proteomes" id="UP000290289">
    <property type="component" value="Chromosome 12"/>
</dbReference>
<evidence type="ECO:0000256" key="3">
    <source>
        <dbReference type="SAM" id="Phobius"/>
    </source>
</evidence>
<evidence type="ECO:0008006" key="6">
    <source>
        <dbReference type="Google" id="ProtNLM"/>
    </source>
</evidence>
<dbReference type="GO" id="GO:0003723">
    <property type="term" value="F:RNA binding"/>
    <property type="evidence" value="ECO:0007669"/>
    <property type="project" value="InterPro"/>
</dbReference>
<gene>
    <name evidence="4" type="ORF">DVH24_004898</name>
</gene>
<name>A0A498IFP8_MALDO</name>
<organism evidence="4 5">
    <name type="scientific">Malus domestica</name>
    <name type="common">Apple</name>
    <name type="synonym">Pyrus malus</name>
    <dbReference type="NCBI Taxonomy" id="3750"/>
    <lineage>
        <taxon>Eukaryota</taxon>
        <taxon>Viridiplantae</taxon>
        <taxon>Streptophyta</taxon>
        <taxon>Embryophyta</taxon>
        <taxon>Tracheophyta</taxon>
        <taxon>Spermatophyta</taxon>
        <taxon>Magnoliopsida</taxon>
        <taxon>eudicotyledons</taxon>
        <taxon>Gunneridae</taxon>
        <taxon>Pentapetalae</taxon>
        <taxon>rosids</taxon>
        <taxon>fabids</taxon>
        <taxon>Rosales</taxon>
        <taxon>Rosaceae</taxon>
        <taxon>Amygdaloideae</taxon>
        <taxon>Maleae</taxon>
        <taxon>Malus</taxon>
    </lineage>
</organism>
<dbReference type="InterPro" id="IPR002885">
    <property type="entry name" value="PPR_rpt"/>
</dbReference>
<reference evidence="4 5" key="1">
    <citation type="submission" date="2018-10" db="EMBL/GenBank/DDBJ databases">
        <title>A high-quality apple genome assembly.</title>
        <authorList>
            <person name="Hu J."/>
        </authorList>
    </citation>
    <scope>NUCLEOTIDE SEQUENCE [LARGE SCALE GENOMIC DNA]</scope>
    <source>
        <strain evidence="5">cv. HFTH1</strain>
        <tissue evidence="4">Young leaf</tissue>
    </source>
</reference>
<dbReference type="InterPro" id="IPR011990">
    <property type="entry name" value="TPR-like_helical_dom_sf"/>
</dbReference>
<dbReference type="EMBL" id="RDQH01000338">
    <property type="protein sequence ID" value="RXH80984.1"/>
    <property type="molecule type" value="Genomic_DNA"/>
</dbReference>
<evidence type="ECO:0000313" key="5">
    <source>
        <dbReference type="Proteomes" id="UP000290289"/>
    </source>
</evidence>
<keyword evidence="3" id="KW-1133">Transmembrane helix</keyword>
<comment type="caution">
    <text evidence="4">The sequence shown here is derived from an EMBL/GenBank/DDBJ whole genome shotgun (WGS) entry which is preliminary data.</text>
</comment>
<dbReference type="Pfam" id="PF13041">
    <property type="entry name" value="PPR_2"/>
    <property type="match status" value="1"/>
</dbReference>
<dbReference type="Gene3D" id="1.25.40.10">
    <property type="entry name" value="Tetratricopeptide repeat domain"/>
    <property type="match status" value="2"/>
</dbReference>
<feature type="transmembrane region" description="Helical" evidence="3">
    <location>
        <begin position="20"/>
        <end position="40"/>
    </location>
</feature>
<dbReference type="PROSITE" id="PS51375">
    <property type="entry name" value="PPR"/>
    <property type="match status" value="1"/>
</dbReference>
<evidence type="ECO:0000313" key="4">
    <source>
        <dbReference type="EMBL" id="RXH80984.1"/>
    </source>
</evidence>
<dbReference type="AlphaFoldDB" id="A0A498IFP8"/>